<reference evidence="1 2" key="1">
    <citation type="journal article" date="2015" name="Nature">
        <title>rRNA introns, odd ribosomes, and small enigmatic genomes across a large radiation of phyla.</title>
        <authorList>
            <person name="Brown C.T."/>
            <person name="Hug L.A."/>
            <person name="Thomas B.C."/>
            <person name="Sharon I."/>
            <person name="Castelle C.J."/>
            <person name="Singh A."/>
            <person name="Wilkins M.J."/>
            <person name="Williams K.H."/>
            <person name="Banfield J.F."/>
        </authorList>
    </citation>
    <scope>NUCLEOTIDE SEQUENCE [LARGE SCALE GENOMIC DNA]</scope>
</reference>
<dbReference type="EMBL" id="LBTI01000035">
    <property type="protein sequence ID" value="KKQ36849.1"/>
    <property type="molecule type" value="Genomic_DNA"/>
</dbReference>
<evidence type="ECO:0000313" key="2">
    <source>
        <dbReference type="Proteomes" id="UP000034591"/>
    </source>
</evidence>
<dbReference type="AlphaFoldDB" id="A0A0G0JJE0"/>
<evidence type="ECO:0000313" key="1">
    <source>
        <dbReference type="EMBL" id="KKQ36849.1"/>
    </source>
</evidence>
<gene>
    <name evidence="1" type="ORF">US53_C0035G0002</name>
</gene>
<dbReference type="STRING" id="1618545.US53_C0035G0002"/>
<dbReference type="Proteomes" id="UP000034591">
    <property type="component" value="Unassembled WGS sequence"/>
</dbReference>
<protein>
    <submittedName>
        <fullName evidence="1">Uncharacterized protein</fullName>
    </submittedName>
</protein>
<comment type="caution">
    <text evidence="1">The sequence shown here is derived from an EMBL/GenBank/DDBJ whole genome shotgun (WGS) entry which is preliminary data.</text>
</comment>
<name>A0A0G0JJE0_9BACT</name>
<organism evidence="1 2">
    <name type="scientific">Candidatus Woesebacteria bacterium GW2011_GWA1_37_7</name>
    <dbReference type="NCBI Taxonomy" id="1618545"/>
    <lineage>
        <taxon>Bacteria</taxon>
        <taxon>Candidatus Woeseibacteriota</taxon>
    </lineage>
</organism>
<sequence length="73" mass="7754">MNIEKLISVLPQGMKSSIPITGSGTYVTKCLAEAKTALMDGDFTTSIGINFGQDTCIPSEGLIIEVITQIPHN</sequence>
<proteinExistence type="predicted"/>
<accession>A0A0G0JJE0</accession>